<proteinExistence type="predicted"/>
<accession>A0A2V4NR57</accession>
<sequence length="231" mass="23677">MLMRIWIKAAIAVSVLGGLLVGADRIALSVAEGRAADRLAGHQGITGKPSVSIGDFPFLPDLLDKHLGSVHLAAGQMQLSGAGQSFQLEGFSAQLNGVQVDDKLTGATVATGTGSGRIGYQEVQRLMGLDSRATIGYGGPGLLKVGYQVLGQHVSTTVKLRTDHNRILVDSVGDVPALGGLPGVSGLVGSAIGSKSFDLQGLPVGLNLKSVVPQSDGLQLDFEGSNVQLMG</sequence>
<dbReference type="Proteomes" id="UP000248039">
    <property type="component" value="Unassembled WGS sequence"/>
</dbReference>
<organism evidence="1 2">
    <name type="scientific">Streptomyces tateyamensis</name>
    <dbReference type="NCBI Taxonomy" id="565073"/>
    <lineage>
        <taxon>Bacteria</taxon>
        <taxon>Bacillati</taxon>
        <taxon>Actinomycetota</taxon>
        <taxon>Actinomycetes</taxon>
        <taxon>Kitasatosporales</taxon>
        <taxon>Streptomycetaceae</taxon>
        <taxon>Streptomyces</taxon>
    </lineage>
</organism>
<dbReference type="InterPro" id="IPR021373">
    <property type="entry name" value="DUF2993"/>
</dbReference>
<evidence type="ECO:0008006" key="3">
    <source>
        <dbReference type="Google" id="ProtNLM"/>
    </source>
</evidence>
<name>A0A2V4NR57_9ACTN</name>
<protein>
    <recommendedName>
        <fullName evidence="3">DUF2993 domain-containing protein</fullName>
    </recommendedName>
</protein>
<evidence type="ECO:0000313" key="1">
    <source>
        <dbReference type="EMBL" id="PYC85450.1"/>
    </source>
</evidence>
<reference evidence="1 2" key="1">
    <citation type="submission" date="2018-03" db="EMBL/GenBank/DDBJ databases">
        <title>Bioinformatic expansion and discovery of thiopeptide antibiotics.</title>
        <authorList>
            <person name="Schwalen C.J."/>
            <person name="Hudson G.A."/>
            <person name="Mitchell D.A."/>
        </authorList>
    </citation>
    <scope>NUCLEOTIDE SEQUENCE [LARGE SCALE GENOMIC DNA]</scope>
    <source>
        <strain evidence="1 2">ATCC 21389</strain>
    </source>
</reference>
<evidence type="ECO:0000313" key="2">
    <source>
        <dbReference type="Proteomes" id="UP000248039"/>
    </source>
</evidence>
<dbReference type="EMBL" id="PYBW01000022">
    <property type="protein sequence ID" value="PYC85450.1"/>
    <property type="molecule type" value="Genomic_DNA"/>
</dbReference>
<dbReference type="AlphaFoldDB" id="A0A2V4NR57"/>
<gene>
    <name evidence="1" type="ORF">C7C46_06855</name>
</gene>
<keyword evidence="2" id="KW-1185">Reference proteome</keyword>
<comment type="caution">
    <text evidence="1">The sequence shown here is derived from an EMBL/GenBank/DDBJ whole genome shotgun (WGS) entry which is preliminary data.</text>
</comment>
<dbReference type="Pfam" id="PF11209">
    <property type="entry name" value="LmeA"/>
    <property type="match status" value="1"/>
</dbReference>